<accession>A0A813F4C4</accession>
<reference evidence="3" key="1">
    <citation type="submission" date="2021-02" db="EMBL/GenBank/DDBJ databases">
        <authorList>
            <person name="Dougan E. K."/>
            <person name="Rhodes N."/>
            <person name="Thang M."/>
            <person name="Chan C."/>
        </authorList>
    </citation>
    <scope>NUCLEOTIDE SEQUENCE</scope>
</reference>
<dbReference type="Proteomes" id="UP000654075">
    <property type="component" value="Unassembled WGS sequence"/>
</dbReference>
<keyword evidence="4" id="KW-1185">Reference proteome</keyword>
<evidence type="ECO:0000313" key="4">
    <source>
        <dbReference type="Proteomes" id="UP000654075"/>
    </source>
</evidence>
<evidence type="ECO:0000256" key="1">
    <source>
        <dbReference type="SAM" id="MobiDB-lite"/>
    </source>
</evidence>
<feature type="transmembrane region" description="Helical" evidence="2">
    <location>
        <begin position="339"/>
        <end position="361"/>
    </location>
</feature>
<feature type="compositionally biased region" description="Low complexity" evidence="1">
    <location>
        <begin position="25"/>
        <end position="38"/>
    </location>
</feature>
<evidence type="ECO:0000256" key="2">
    <source>
        <dbReference type="SAM" id="Phobius"/>
    </source>
</evidence>
<dbReference type="EMBL" id="CAJNNV010021905">
    <property type="protein sequence ID" value="CAE8607613.1"/>
    <property type="molecule type" value="Genomic_DNA"/>
</dbReference>
<feature type="transmembrane region" description="Helical" evidence="2">
    <location>
        <begin position="251"/>
        <end position="272"/>
    </location>
</feature>
<gene>
    <name evidence="3" type="ORF">PGLA1383_LOCUS25531</name>
</gene>
<feature type="region of interest" description="Disordered" evidence="1">
    <location>
        <begin position="1"/>
        <end position="56"/>
    </location>
</feature>
<dbReference type="AlphaFoldDB" id="A0A813F4C4"/>
<keyword evidence="2" id="KW-0472">Membrane</keyword>
<protein>
    <submittedName>
        <fullName evidence="3">Uncharacterized protein</fullName>
    </submittedName>
</protein>
<organism evidence="3 4">
    <name type="scientific">Polarella glacialis</name>
    <name type="common">Dinoflagellate</name>
    <dbReference type="NCBI Taxonomy" id="89957"/>
    <lineage>
        <taxon>Eukaryota</taxon>
        <taxon>Sar</taxon>
        <taxon>Alveolata</taxon>
        <taxon>Dinophyceae</taxon>
        <taxon>Suessiales</taxon>
        <taxon>Suessiaceae</taxon>
        <taxon>Polarella</taxon>
    </lineage>
</organism>
<keyword evidence="2" id="KW-1133">Transmembrane helix</keyword>
<proteinExistence type="predicted"/>
<keyword evidence="2" id="KW-0812">Transmembrane</keyword>
<evidence type="ECO:0000313" key="3">
    <source>
        <dbReference type="EMBL" id="CAE8607613.1"/>
    </source>
</evidence>
<sequence length="469" mass="53072">MNQLTQQVQQQAEGLNRQAREMQKLEQQNQEMQRQAQQKLEQQNREMQKLEQKTEQVQQQASVMTALKREMDVLKRELQDAKNLKKDLADHKQQQTRDKAELRREMPKMIEKELGKIGSELKSADLGTMKMVVSNTSQQFKQLQKQIYDSGVLRPKIEIVEEAEAVPVGMLELGEDMFSARLLVKLGFIKGRQEACDEARELFLKENPEMNNSDMEEDSEEPEHLRFDELVHGIMIPEVREGGNGYFQVTYGWLMVCAMCMAVQLLIVLVVIRHGIHAGEICLDEPRSGSSWWTLHVSKACAVVVAGTLMGKELMDTVNYLMVSILLEGNNDIEVVASAIIRIITIILIALANIVSFATAYSPADVFMSMTALSFIGEIGNFGLDIAKRGVLGHHIGKVMTELNFQIHLMTEYPPWFRTVHNITLTLTGGFTIFFTFLLMFQLNEPICGADGTGTNIFSFLTDFFSITA</sequence>
<name>A0A813F4C4_POLGL</name>
<feature type="transmembrane region" description="Helical" evidence="2">
    <location>
        <begin position="420"/>
        <end position="441"/>
    </location>
</feature>
<feature type="compositionally biased region" description="Polar residues" evidence="1">
    <location>
        <begin position="1"/>
        <end position="13"/>
    </location>
</feature>
<feature type="compositionally biased region" description="Basic and acidic residues" evidence="1">
    <location>
        <begin position="42"/>
        <end position="54"/>
    </location>
</feature>
<comment type="caution">
    <text evidence="3">The sequence shown here is derived from an EMBL/GenBank/DDBJ whole genome shotgun (WGS) entry which is preliminary data.</text>
</comment>